<dbReference type="EMBL" id="JARJCW010000036">
    <property type="protein sequence ID" value="KAJ7207461.1"/>
    <property type="molecule type" value="Genomic_DNA"/>
</dbReference>
<dbReference type="InterPro" id="IPR032675">
    <property type="entry name" value="LRR_dom_sf"/>
</dbReference>
<evidence type="ECO:0008006" key="3">
    <source>
        <dbReference type="Google" id="ProtNLM"/>
    </source>
</evidence>
<protein>
    <recommendedName>
        <fullName evidence="3">F-box domain-containing protein</fullName>
    </recommendedName>
</protein>
<name>A0AAD6VEF4_9AGAR</name>
<dbReference type="SUPFAM" id="SSF52047">
    <property type="entry name" value="RNI-like"/>
    <property type="match status" value="1"/>
</dbReference>
<organism evidence="1 2">
    <name type="scientific">Mycena pura</name>
    <dbReference type="NCBI Taxonomy" id="153505"/>
    <lineage>
        <taxon>Eukaryota</taxon>
        <taxon>Fungi</taxon>
        <taxon>Dikarya</taxon>
        <taxon>Basidiomycota</taxon>
        <taxon>Agaricomycotina</taxon>
        <taxon>Agaricomycetes</taxon>
        <taxon>Agaricomycetidae</taxon>
        <taxon>Agaricales</taxon>
        <taxon>Marasmiineae</taxon>
        <taxon>Mycenaceae</taxon>
        <taxon>Mycena</taxon>
    </lineage>
</organism>
<gene>
    <name evidence="1" type="ORF">GGX14DRAFT_635208</name>
</gene>
<proteinExistence type="predicted"/>
<reference evidence="1" key="1">
    <citation type="submission" date="2023-03" db="EMBL/GenBank/DDBJ databases">
        <title>Massive genome expansion in bonnet fungi (Mycena s.s.) driven by repeated elements and novel gene families across ecological guilds.</title>
        <authorList>
            <consortium name="Lawrence Berkeley National Laboratory"/>
            <person name="Harder C.B."/>
            <person name="Miyauchi S."/>
            <person name="Viragh M."/>
            <person name="Kuo A."/>
            <person name="Thoen E."/>
            <person name="Andreopoulos B."/>
            <person name="Lu D."/>
            <person name="Skrede I."/>
            <person name="Drula E."/>
            <person name="Henrissat B."/>
            <person name="Morin E."/>
            <person name="Kohler A."/>
            <person name="Barry K."/>
            <person name="LaButti K."/>
            <person name="Morin E."/>
            <person name="Salamov A."/>
            <person name="Lipzen A."/>
            <person name="Mereny Z."/>
            <person name="Hegedus B."/>
            <person name="Baldrian P."/>
            <person name="Stursova M."/>
            <person name="Weitz H."/>
            <person name="Taylor A."/>
            <person name="Grigoriev I.V."/>
            <person name="Nagy L.G."/>
            <person name="Martin F."/>
            <person name="Kauserud H."/>
        </authorList>
    </citation>
    <scope>NUCLEOTIDE SEQUENCE</scope>
    <source>
        <strain evidence="1">9144</strain>
    </source>
</reference>
<dbReference type="AlphaFoldDB" id="A0AAD6VEF4"/>
<dbReference type="Proteomes" id="UP001219525">
    <property type="component" value="Unassembled WGS sequence"/>
</dbReference>
<comment type="caution">
    <text evidence="1">The sequence shown here is derived from an EMBL/GenBank/DDBJ whole genome shotgun (WGS) entry which is preliminary data.</text>
</comment>
<evidence type="ECO:0000313" key="2">
    <source>
        <dbReference type="Proteomes" id="UP001219525"/>
    </source>
</evidence>
<keyword evidence="2" id="KW-1185">Reference proteome</keyword>
<accession>A0AAD6VEF4</accession>
<sequence length="323" mass="36132">MSITFPRELADEIIDLLTGDSNSLKACSMMGRVWIPRSRLYLFESWICVLLPKNIRGFHEILQSPYGCSFLPLIRSVKAARYCWHHNDRYFDDIAADLRLVPVHTLELKLNGVVDAGNINTLFCEGFAAAFPHITRLVLTCSFEGQPAPLINMICLSPALQELHICPETSSFRPQMAKPLATAVPPQGLCILHLGCVYTAEPILEWLHQFNHLPNVKSLTLPLALPGRIRAESIVNAAFQQLGDSLHHLSLPDCWNNVDLSPLRSIRTLIIQGGSGKEMLSKLTAPALEYLSVDAEPDEQAEVQEYLTSARFPSLRKVDFQCF</sequence>
<dbReference type="Gene3D" id="3.80.10.10">
    <property type="entry name" value="Ribonuclease Inhibitor"/>
    <property type="match status" value="1"/>
</dbReference>
<evidence type="ECO:0000313" key="1">
    <source>
        <dbReference type="EMBL" id="KAJ7207461.1"/>
    </source>
</evidence>